<proteinExistence type="predicted"/>
<name>A0ABP0PJ01_9DINO</name>
<gene>
    <name evidence="3" type="ORF">CCMP2556_LOCUS37243</name>
    <name evidence="4" type="ORF">CCMP2556_LOCUS37244</name>
</gene>
<comment type="caution">
    <text evidence="3">The sequence shown here is derived from an EMBL/GenBank/DDBJ whole genome shotgun (WGS) entry which is preliminary data.</text>
</comment>
<evidence type="ECO:0000256" key="1">
    <source>
        <dbReference type="SAM" id="Coils"/>
    </source>
</evidence>
<feature type="compositionally biased region" description="Basic and acidic residues" evidence="2">
    <location>
        <begin position="1"/>
        <end position="23"/>
    </location>
</feature>
<keyword evidence="1" id="KW-0175">Coiled coil</keyword>
<feature type="coiled-coil region" evidence="1">
    <location>
        <begin position="166"/>
        <end position="204"/>
    </location>
</feature>
<protein>
    <submittedName>
        <fullName evidence="3">Uncharacterized protein</fullName>
    </submittedName>
</protein>
<feature type="non-terminal residue" evidence="3">
    <location>
        <position position="1"/>
    </location>
</feature>
<dbReference type="Proteomes" id="UP001642484">
    <property type="component" value="Unassembled WGS sequence"/>
</dbReference>
<feature type="compositionally biased region" description="Low complexity" evidence="2">
    <location>
        <begin position="48"/>
        <end position="65"/>
    </location>
</feature>
<dbReference type="EMBL" id="CAXAMN010023154">
    <property type="protein sequence ID" value="CAK9075618.1"/>
    <property type="molecule type" value="Genomic_DNA"/>
</dbReference>
<feature type="compositionally biased region" description="Basic and acidic residues" evidence="2">
    <location>
        <begin position="68"/>
        <end position="77"/>
    </location>
</feature>
<evidence type="ECO:0000313" key="4">
    <source>
        <dbReference type="EMBL" id="CAK9075619.1"/>
    </source>
</evidence>
<feature type="region of interest" description="Disordered" evidence="2">
    <location>
        <begin position="1"/>
        <end position="86"/>
    </location>
</feature>
<organism evidence="3 5">
    <name type="scientific">Durusdinium trenchii</name>
    <dbReference type="NCBI Taxonomy" id="1381693"/>
    <lineage>
        <taxon>Eukaryota</taxon>
        <taxon>Sar</taxon>
        <taxon>Alveolata</taxon>
        <taxon>Dinophyceae</taxon>
        <taxon>Suessiales</taxon>
        <taxon>Symbiodiniaceae</taxon>
        <taxon>Durusdinium</taxon>
    </lineage>
</organism>
<reference evidence="3 5" key="1">
    <citation type="submission" date="2024-02" db="EMBL/GenBank/DDBJ databases">
        <authorList>
            <person name="Chen Y."/>
            <person name="Shah S."/>
            <person name="Dougan E. K."/>
            <person name="Thang M."/>
            <person name="Chan C."/>
        </authorList>
    </citation>
    <scope>NUCLEOTIDE SEQUENCE [LARGE SCALE GENOMIC DNA]</scope>
</reference>
<accession>A0ABP0PJ01</accession>
<evidence type="ECO:0000313" key="5">
    <source>
        <dbReference type="Proteomes" id="UP001642484"/>
    </source>
</evidence>
<evidence type="ECO:0000313" key="3">
    <source>
        <dbReference type="EMBL" id="CAK9075618.1"/>
    </source>
</evidence>
<feature type="non-terminal residue" evidence="3">
    <location>
        <position position="208"/>
    </location>
</feature>
<feature type="compositionally biased region" description="Polar residues" evidence="2">
    <location>
        <begin position="27"/>
        <end position="36"/>
    </location>
</feature>
<sequence length="208" mass="23537">GLEEMRSQAPHRYGENKSGESKDLLLTGNTPPSVTRPTFLEREEAKTQRQSSTTTGTPSPGVRPGESLGREHEEHGHLRTPPIVEEQVEQEQLALTNGGEGEERQDEYLDEGELQVALRQGDQLVPRASEALFPRPFMSPQPEPVHVHDPGHQGVQYGMDPTAVMQQQMLTLFEALRQENRDLRDELRDQRRGFETQVKALQKEIENQ</sequence>
<keyword evidence="5" id="KW-1185">Reference proteome</keyword>
<dbReference type="EMBL" id="CAXAMN010023154">
    <property type="protein sequence ID" value="CAK9075619.1"/>
    <property type="molecule type" value="Genomic_DNA"/>
</dbReference>
<evidence type="ECO:0000256" key="2">
    <source>
        <dbReference type="SAM" id="MobiDB-lite"/>
    </source>
</evidence>